<name>A0A934MKE3_9HYPH</name>
<evidence type="ECO:0000313" key="1">
    <source>
        <dbReference type="EMBL" id="MBJ3783466.1"/>
    </source>
</evidence>
<proteinExistence type="predicted"/>
<keyword evidence="2" id="KW-1185">Reference proteome</keyword>
<comment type="caution">
    <text evidence="1">The sequence shown here is derived from an EMBL/GenBank/DDBJ whole genome shotgun (WGS) entry which is preliminary data.</text>
</comment>
<protein>
    <submittedName>
        <fullName evidence="1">Uncharacterized protein</fullName>
    </submittedName>
</protein>
<sequence>MLKFQRVLADRQPPGSALSQADIAAAVGLLGADDVAAIVRWMDRLAGERDELPDWDGDAADDIWRAQRDLAMLLTGLGKRFAGEVEAALAGASPETLAMVEAVTRAGK</sequence>
<evidence type="ECO:0000313" key="2">
    <source>
        <dbReference type="Proteomes" id="UP000602124"/>
    </source>
</evidence>
<dbReference type="RefSeq" id="WP_198874701.1">
    <property type="nucleotide sequence ID" value="NZ_JAEKMH010000001.1"/>
</dbReference>
<organism evidence="1 2">
    <name type="scientific">Devosia sediminis</name>
    <dbReference type="NCBI Taxonomy" id="2798801"/>
    <lineage>
        <taxon>Bacteria</taxon>
        <taxon>Pseudomonadati</taxon>
        <taxon>Pseudomonadota</taxon>
        <taxon>Alphaproteobacteria</taxon>
        <taxon>Hyphomicrobiales</taxon>
        <taxon>Devosiaceae</taxon>
        <taxon>Devosia</taxon>
    </lineage>
</organism>
<reference evidence="1" key="1">
    <citation type="submission" date="2020-12" db="EMBL/GenBank/DDBJ databases">
        <title>Devosia sp. MSA67 isolated from Mo River.</title>
        <authorList>
            <person name="Ma F."/>
            <person name="Zi Z."/>
        </authorList>
    </citation>
    <scope>NUCLEOTIDE SEQUENCE</scope>
    <source>
        <strain evidence="1">MSA67</strain>
    </source>
</reference>
<dbReference type="Proteomes" id="UP000602124">
    <property type="component" value="Unassembled WGS sequence"/>
</dbReference>
<dbReference type="AlphaFoldDB" id="A0A934MKE3"/>
<gene>
    <name evidence="1" type="ORF">JEQ47_01925</name>
</gene>
<dbReference type="EMBL" id="JAEKMH010000001">
    <property type="protein sequence ID" value="MBJ3783466.1"/>
    <property type="molecule type" value="Genomic_DNA"/>
</dbReference>
<accession>A0A934MKE3</accession>